<proteinExistence type="predicted"/>
<dbReference type="AlphaFoldDB" id="A0AAN6Y5N7"/>
<sequence>MYSISGMDPILYIPYLSCQTLGWAKFHWRRRFRGKDPIRLDCPAPQSNTATCRSNTDFLHGDIATVLCVTSCVEWGCLFAIKEVNYALGTWGRLIRRSCKPYHTLQYRYRTVFTRKSSTTVERLETDLTVHKTDPTVLSSTMSETFRKLGSGSKKPVGIHNEDSALSQIHDADKLASRRCFAGQGTTEPDRAGFLSTWSNPSCRPSCPVGMEFRPEPSCSWQENWRRPYSLILRRRRVLLVQVTDWQRAWIPSGHRVPLEKGKY</sequence>
<protein>
    <submittedName>
        <fullName evidence="1">Uncharacterized protein</fullName>
    </submittedName>
</protein>
<comment type="caution">
    <text evidence="1">The sequence shown here is derived from an EMBL/GenBank/DDBJ whole genome shotgun (WGS) entry which is preliminary data.</text>
</comment>
<reference evidence="1" key="2">
    <citation type="submission" date="2023-05" db="EMBL/GenBank/DDBJ databases">
        <authorList>
            <consortium name="Lawrence Berkeley National Laboratory"/>
            <person name="Steindorff A."/>
            <person name="Hensen N."/>
            <person name="Bonometti L."/>
            <person name="Westerberg I."/>
            <person name="Brannstrom I.O."/>
            <person name="Guillou S."/>
            <person name="Cros-Aarteil S."/>
            <person name="Calhoun S."/>
            <person name="Haridas S."/>
            <person name="Kuo A."/>
            <person name="Mondo S."/>
            <person name="Pangilinan J."/>
            <person name="Riley R."/>
            <person name="Labutti K."/>
            <person name="Andreopoulos B."/>
            <person name="Lipzen A."/>
            <person name="Chen C."/>
            <person name="Yanf M."/>
            <person name="Daum C."/>
            <person name="Ng V."/>
            <person name="Clum A."/>
            <person name="Ohm R."/>
            <person name="Martin F."/>
            <person name="Silar P."/>
            <person name="Natvig D."/>
            <person name="Lalanne C."/>
            <person name="Gautier V."/>
            <person name="Ament-Velasquez S.L."/>
            <person name="Kruys A."/>
            <person name="Hutchinson M.I."/>
            <person name="Powell A.J."/>
            <person name="Barry K."/>
            <person name="Miller A.N."/>
            <person name="Grigoriev I.V."/>
            <person name="Debuchy R."/>
            <person name="Gladieux P."/>
            <person name="Thoren M.H."/>
            <person name="Johannesson H."/>
        </authorList>
    </citation>
    <scope>NUCLEOTIDE SEQUENCE</scope>
    <source>
        <strain evidence="1">PSN293</strain>
    </source>
</reference>
<evidence type="ECO:0000313" key="2">
    <source>
        <dbReference type="Proteomes" id="UP001301769"/>
    </source>
</evidence>
<dbReference type="Proteomes" id="UP001301769">
    <property type="component" value="Unassembled WGS sequence"/>
</dbReference>
<organism evidence="1 2">
    <name type="scientific">Rhypophila decipiens</name>
    <dbReference type="NCBI Taxonomy" id="261697"/>
    <lineage>
        <taxon>Eukaryota</taxon>
        <taxon>Fungi</taxon>
        <taxon>Dikarya</taxon>
        <taxon>Ascomycota</taxon>
        <taxon>Pezizomycotina</taxon>
        <taxon>Sordariomycetes</taxon>
        <taxon>Sordariomycetidae</taxon>
        <taxon>Sordariales</taxon>
        <taxon>Naviculisporaceae</taxon>
        <taxon>Rhypophila</taxon>
    </lineage>
</organism>
<evidence type="ECO:0000313" key="1">
    <source>
        <dbReference type="EMBL" id="KAK4211745.1"/>
    </source>
</evidence>
<gene>
    <name evidence="1" type="ORF">QBC37DRAFT_207353</name>
</gene>
<keyword evidence="2" id="KW-1185">Reference proteome</keyword>
<reference evidence="1" key="1">
    <citation type="journal article" date="2023" name="Mol. Phylogenet. Evol.">
        <title>Genome-scale phylogeny and comparative genomics of the fungal order Sordariales.</title>
        <authorList>
            <person name="Hensen N."/>
            <person name="Bonometti L."/>
            <person name="Westerberg I."/>
            <person name="Brannstrom I.O."/>
            <person name="Guillou S."/>
            <person name="Cros-Aarteil S."/>
            <person name="Calhoun S."/>
            <person name="Haridas S."/>
            <person name="Kuo A."/>
            <person name="Mondo S."/>
            <person name="Pangilinan J."/>
            <person name="Riley R."/>
            <person name="LaButti K."/>
            <person name="Andreopoulos B."/>
            <person name="Lipzen A."/>
            <person name="Chen C."/>
            <person name="Yan M."/>
            <person name="Daum C."/>
            <person name="Ng V."/>
            <person name="Clum A."/>
            <person name="Steindorff A."/>
            <person name="Ohm R.A."/>
            <person name="Martin F."/>
            <person name="Silar P."/>
            <person name="Natvig D.O."/>
            <person name="Lalanne C."/>
            <person name="Gautier V."/>
            <person name="Ament-Velasquez S.L."/>
            <person name="Kruys A."/>
            <person name="Hutchinson M.I."/>
            <person name="Powell A.J."/>
            <person name="Barry K."/>
            <person name="Miller A.N."/>
            <person name="Grigoriev I.V."/>
            <person name="Debuchy R."/>
            <person name="Gladieux P."/>
            <person name="Hiltunen Thoren M."/>
            <person name="Johannesson H."/>
        </authorList>
    </citation>
    <scope>NUCLEOTIDE SEQUENCE</scope>
    <source>
        <strain evidence="1">PSN293</strain>
    </source>
</reference>
<dbReference type="EMBL" id="MU858142">
    <property type="protein sequence ID" value="KAK4211745.1"/>
    <property type="molecule type" value="Genomic_DNA"/>
</dbReference>
<name>A0AAN6Y5N7_9PEZI</name>
<accession>A0AAN6Y5N7</accession>